<organism evidence="1 2">
    <name type="scientific">Dendrobium nobile</name>
    <name type="common">Orchid</name>
    <dbReference type="NCBI Taxonomy" id="94219"/>
    <lineage>
        <taxon>Eukaryota</taxon>
        <taxon>Viridiplantae</taxon>
        <taxon>Streptophyta</taxon>
        <taxon>Embryophyta</taxon>
        <taxon>Tracheophyta</taxon>
        <taxon>Spermatophyta</taxon>
        <taxon>Magnoliopsida</taxon>
        <taxon>Liliopsida</taxon>
        <taxon>Asparagales</taxon>
        <taxon>Orchidaceae</taxon>
        <taxon>Epidendroideae</taxon>
        <taxon>Malaxideae</taxon>
        <taxon>Dendrobiinae</taxon>
        <taxon>Dendrobium</taxon>
    </lineage>
</organism>
<gene>
    <name evidence="1" type="ORF">KFK09_004650</name>
</gene>
<name>A0A8T3C6B8_DENNO</name>
<reference evidence="1" key="1">
    <citation type="journal article" date="2022" name="Front. Genet.">
        <title>Chromosome-Scale Assembly of the Dendrobium nobile Genome Provides Insights Into the Molecular Mechanism of the Biosynthesis of the Medicinal Active Ingredient of Dendrobium.</title>
        <authorList>
            <person name="Xu Q."/>
            <person name="Niu S.-C."/>
            <person name="Li K.-L."/>
            <person name="Zheng P.-J."/>
            <person name="Zhang X.-J."/>
            <person name="Jia Y."/>
            <person name="Liu Y."/>
            <person name="Niu Y.-X."/>
            <person name="Yu L.-H."/>
            <person name="Chen D.-F."/>
            <person name="Zhang G.-Q."/>
        </authorList>
    </citation>
    <scope>NUCLEOTIDE SEQUENCE</scope>
    <source>
        <tissue evidence="1">Leaf</tissue>
    </source>
</reference>
<dbReference type="AlphaFoldDB" id="A0A8T3C6B8"/>
<proteinExistence type="predicted"/>
<keyword evidence="2" id="KW-1185">Reference proteome</keyword>
<dbReference type="EMBL" id="JAGYWB010000004">
    <property type="protein sequence ID" value="KAI0525257.1"/>
    <property type="molecule type" value="Genomic_DNA"/>
</dbReference>
<protein>
    <submittedName>
        <fullName evidence="1">Uncharacterized protein</fullName>
    </submittedName>
</protein>
<sequence>MKPPAPILGFPPLILSIKGLSAIKVWDSNSKLLPPKPLESEIYFSFLNYSLSL</sequence>
<dbReference type="Proteomes" id="UP000829196">
    <property type="component" value="Unassembled WGS sequence"/>
</dbReference>
<accession>A0A8T3C6B8</accession>
<comment type="caution">
    <text evidence="1">The sequence shown here is derived from an EMBL/GenBank/DDBJ whole genome shotgun (WGS) entry which is preliminary data.</text>
</comment>
<evidence type="ECO:0000313" key="1">
    <source>
        <dbReference type="EMBL" id="KAI0525257.1"/>
    </source>
</evidence>
<evidence type="ECO:0000313" key="2">
    <source>
        <dbReference type="Proteomes" id="UP000829196"/>
    </source>
</evidence>